<comment type="caution">
    <text evidence="1">The sequence shown here is derived from an EMBL/GenBank/DDBJ whole genome shotgun (WGS) entry which is preliminary data.</text>
</comment>
<evidence type="ECO:0000313" key="1">
    <source>
        <dbReference type="EMBL" id="KKL03987.1"/>
    </source>
</evidence>
<proteinExistence type="predicted"/>
<dbReference type="EMBL" id="LAZR01044713">
    <property type="protein sequence ID" value="KKL03987.1"/>
    <property type="molecule type" value="Genomic_DNA"/>
</dbReference>
<reference evidence="1" key="1">
    <citation type="journal article" date="2015" name="Nature">
        <title>Complex archaea that bridge the gap between prokaryotes and eukaryotes.</title>
        <authorList>
            <person name="Spang A."/>
            <person name="Saw J.H."/>
            <person name="Jorgensen S.L."/>
            <person name="Zaremba-Niedzwiedzka K."/>
            <person name="Martijn J."/>
            <person name="Lind A.E."/>
            <person name="van Eijk R."/>
            <person name="Schleper C."/>
            <person name="Guy L."/>
            <person name="Ettema T.J."/>
        </authorList>
    </citation>
    <scope>NUCLEOTIDE SEQUENCE</scope>
</reference>
<sequence length="86" mass="9096">MAVDGNISIYRFTTDGQTETGITDKVEFDTSATNGAATTPDAKSHVFSIKVIMEKIHTEQPIPGSNDPINIQDTGLGIVTVTLTGT</sequence>
<protein>
    <submittedName>
        <fullName evidence="1">Uncharacterized protein</fullName>
    </submittedName>
</protein>
<name>A0A0F9AQS3_9ZZZZ</name>
<dbReference type="AlphaFoldDB" id="A0A0F9AQS3"/>
<organism evidence="1">
    <name type="scientific">marine sediment metagenome</name>
    <dbReference type="NCBI Taxonomy" id="412755"/>
    <lineage>
        <taxon>unclassified sequences</taxon>
        <taxon>metagenomes</taxon>
        <taxon>ecological metagenomes</taxon>
    </lineage>
</organism>
<accession>A0A0F9AQS3</accession>
<gene>
    <name evidence="1" type="ORF">LCGC14_2620580</name>
</gene>